<proteinExistence type="predicted"/>
<organism evidence="1 2">
    <name type="scientific">Gossypium arboreum</name>
    <name type="common">Tree cotton</name>
    <name type="synonym">Gossypium nanking</name>
    <dbReference type="NCBI Taxonomy" id="29729"/>
    <lineage>
        <taxon>Eukaryota</taxon>
        <taxon>Viridiplantae</taxon>
        <taxon>Streptophyta</taxon>
        <taxon>Embryophyta</taxon>
        <taxon>Tracheophyta</taxon>
        <taxon>Spermatophyta</taxon>
        <taxon>Magnoliopsida</taxon>
        <taxon>eudicotyledons</taxon>
        <taxon>Gunneridae</taxon>
        <taxon>Pentapetalae</taxon>
        <taxon>rosids</taxon>
        <taxon>malvids</taxon>
        <taxon>Malvales</taxon>
        <taxon>Malvaceae</taxon>
        <taxon>Malvoideae</taxon>
        <taxon>Gossypium</taxon>
    </lineage>
</organism>
<reference evidence="1 2" key="1">
    <citation type="submission" date="2023-03" db="EMBL/GenBank/DDBJ databases">
        <title>WGS of Gossypium arboreum.</title>
        <authorList>
            <person name="Yu D."/>
        </authorList>
    </citation>
    <scope>NUCLEOTIDE SEQUENCE [LARGE SCALE GENOMIC DNA]</scope>
    <source>
        <tissue evidence="1">Leaf</tissue>
    </source>
</reference>
<keyword evidence="2" id="KW-1185">Reference proteome</keyword>
<sequence length="188" mass="21261">MAKELRCGMITGVLKACRDLLENSLEIKNLAKNPYFLVDLDHNILPTYERISSIHSGFNSTCLRCGKEKETLIHAMKDCPMARVVLTYGGLSNNFLGRDYAQCIDWIEDVFRELDKKAVADIITVLWNVWNSRNNGIFKGEEEDARMCFGLMARDSDGFVFGGQIGVMDKENLNFVQTLDSIELVLVP</sequence>
<comment type="caution">
    <text evidence="1">The sequence shown here is derived from an EMBL/GenBank/DDBJ whole genome shotgun (WGS) entry which is preliminary data.</text>
</comment>
<evidence type="ECO:0008006" key="3">
    <source>
        <dbReference type="Google" id="ProtNLM"/>
    </source>
</evidence>
<evidence type="ECO:0000313" key="1">
    <source>
        <dbReference type="EMBL" id="KAK5813079.1"/>
    </source>
</evidence>
<protein>
    <recommendedName>
        <fullName evidence="3">Reverse transcriptase</fullName>
    </recommendedName>
</protein>
<name>A0ABR0P375_GOSAR</name>
<dbReference type="Proteomes" id="UP001358586">
    <property type="component" value="Chromosome 8"/>
</dbReference>
<gene>
    <name evidence="1" type="ORF">PVK06_028525</name>
</gene>
<accession>A0ABR0P375</accession>
<dbReference type="EMBL" id="JARKNE010000008">
    <property type="protein sequence ID" value="KAK5813079.1"/>
    <property type="molecule type" value="Genomic_DNA"/>
</dbReference>
<evidence type="ECO:0000313" key="2">
    <source>
        <dbReference type="Proteomes" id="UP001358586"/>
    </source>
</evidence>